<name>A0A6J6CBH2_9ZZZZ</name>
<gene>
    <name evidence="2" type="ORF">UFOPK1503_00863</name>
    <name evidence="3" type="ORF">UFOPK1693_00765</name>
</gene>
<reference evidence="2" key="1">
    <citation type="submission" date="2020-05" db="EMBL/GenBank/DDBJ databases">
        <authorList>
            <person name="Chiriac C."/>
            <person name="Salcher M."/>
            <person name="Ghai R."/>
            <person name="Kavagutti S V."/>
        </authorList>
    </citation>
    <scope>NUCLEOTIDE SEQUENCE</scope>
</reference>
<accession>A0A6J6CBH2</accession>
<feature type="region of interest" description="Disordered" evidence="1">
    <location>
        <begin position="1"/>
        <end position="61"/>
    </location>
</feature>
<evidence type="ECO:0000256" key="1">
    <source>
        <dbReference type="SAM" id="MobiDB-lite"/>
    </source>
</evidence>
<evidence type="ECO:0000313" key="3">
    <source>
        <dbReference type="EMBL" id="CAB4571787.1"/>
    </source>
</evidence>
<proteinExistence type="predicted"/>
<sequence length="61" mass="6581">MIGSMNQPADESAVTRPTVVSGMGYPNNREEVSPTPIGWQGLENDHLTNVSRETLGGDHDD</sequence>
<protein>
    <submittedName>
        <fullName evidence="2">Unannotated protein</fullName>
    </submittedName>
</protein>
<dbReference type="EMBL" id="CAEZTO010000009">
    <property type="protein sequence ID" value="CAB4571787.1"/>
    <property type="molecule type" value="Genomic_DNA"/>
</dbReference>
<dbReference type="AlphaFoldDB" id="A0A6J6CBH2"/>
<dbReference type="EMBL" id="CAEZST010000014">
    <property type="protein sequence ID" value="CAB4548646.1"/>
    <property type="molecule type" value="Genomic_DNA"/>
</dbReference>
<evidence type="ECO:0000313" key="2">
    <source>
        <dbReference type="EMBL" id="CAB4548646.1"/>
    </source>
</evidence>
<organism evidence="2">
    <name type="scientific">freshwater metagenome</name>
    <dbReference type="NCBI Taxonomy" id="449393"/>
    <lineage>
        <taxon>unclassified sequences</taxon>
        <taxon>metagenomes</taxon>
        <taxon>ecological metagenomes</taxon>
    </lineage>
</organism>